<dbReference type="Proteomes" id="UP000778578">
    <property type="component" value="Unassembled WGS sequence"/>
</dbReference>
<keyword evidence="1" id="KW-1133">Transmembrane helix</keyword>
<feature type="transmembrane region" description="Helical" evidence="1">
    <location>
        <begin position="21"/>
        <end position="47"/>
    </location>
</feature>
<dbReference type="PANTHER" id="PTHR42305:SF1">
    <property type="entry name" value="MEMBRANE PROTEIN RV1733C-RELATED"/>
    <property type="match status" value="1"/>
</dbReference>
<protein>
    <recommendedName>
        <fullName evidence="4">Integral membrane protein</fullName>
    </recommendedName>
</protein>
<keyword evidence="3" id="KW-1185">Reference proteome</keyword>
<dbReference type="RefSeq" id="WP_222963162.1">
    <property type="nucleotide sequence ID" value="NZ_JAINZZ010000016.1"/>
</dbReference>
<feature type="transmembrane region" description="Helical" evidence="1">
    <location>
        <begin position="143"/>
        <end position="169"/>
    </location>
</feature>
<keyword evidence="1" id="KW-0472">Membrane</keyword>
<evidence type="ECO:0008006" key="4">
    <source>
        <dbReference type="Google" id="ProtNLM"/>
    </source>
</evidence>
<proteinExistence type="predicted"/>
<dbReference type="InterPro" id="IPR039708">
    <property type="entry name" value="MT1774/Rv1733c-like"/>
</dbReference>
<reference evidence="2 3" key="1">
    <citation type="submission" date="2021-08" db="EMBL/GenBank/DDBJ databases">
        <title>WGS of actinomycetes from Thailand.</title>
        <authorList>
            <person name="Thawai C."/>
        </authorList>
    </citation>
    <scope>NUCLEOTIDE SEQUENCE [LARGE SCALE GENOMIC DNA]</scope>
    <source>
        <strain evidence="2 3">PLK6-54</strain>
    </source>
</reference>
<gene>
    <name evidence="2" type="ORF">K7862_15455</name>
</gene>
<comment type="caution">
    <text evidence="2">The sequence shown here is derived from an EMBL/GenBank/DDBJ whole genome shotgun (WGS) entry which is preliminary data.</text>
</comment>
<dbReference type="EMBL" id="JAINZZ010000016">
    <property type="protein sequence ID" value="MBY8879022.1"/>
    <property type="molecule type" value="Genomic_DNA"/>
</dbReference>
<accession>A0ABS7Q783</accession>
<evidence type="ECO:0000313" key="3">
    <source>
        <dbReference type="Proteomes" id="UP000778578"/>
    </source>
</evidence>
<evidence type="ECO:0000256" key="1">
    <source>
        <dbReference type="SAM" id="Phobius"/>
    </source>
</evidence>
<organism evidence="2 3">
    <name type="scientific">Actinacidiphila acidipaludis</name>
    <dbReference type="NCBI Taxonomy" id="2873382"/>
    <lineage>
        <taxon>Bacteria</taxon>
        <taxon>Bacillati</taxon>
        <taxon>Actinomycetota</taxon>
        <taxon>Actinomycetes</taxon>
        <taxon>Kitasatosporales</taxon>
        <taxon>Streptomycetaceae</taxon>
        <taxon>Actinacidiphila</taxon>
    </lineage>
</organism>
<keyword evidence="1" id="KW-0812">Transmembrane</keyword>
<evidence type="ECO:0000313" key="2">
    <source>
        <dbReference type="EMBL" id="MBY8879022.1"/>
    </source>
</evidence>
<dbReference type="PANTHER" id="PTHR42305">
    <property type="entry name" value="MEMBRANE PROTEIN RV1733C-RELATED"/>
    <property type="match status" value="1"/>
</dbReference>
<sequence>MRTTVRFWRWRRNALKRCSDCVEAWIVLVAGVLLWLGAPLAGVAAGWTLSAHAPRPGADWHRVTAVAVQSASPVPATGWSAVGTDTGHVQTLVRFTPPGGTPHTAEAPVPVGTLAGAHVPVWVDGHGALHDNPSDPAQIQARAVVFGLMASTVLVLVVLGTRGTVLLVINRRRATALEREWAKVGPRWGHHPA</sequence>
<name>A0ABS7Q783_9ACTN</name>